<dbReference type="AlphaFoldDB" id="A0A7R9JVG4"/>
<name>A0A7R9JVG4_TIMGE</name>
<dbReference type="SUPFAM" id="SSF51126">
    <property type="entry name" value="Pectin lyase-like"/>
    <property type="match status" value="1"/>
</dbReference>
<protein>
    <submittedName>
        <fullName evidence="1">Uncharacterized protein</fullName>
    </submittedName>
</protein>
<evidence type="ECO:0000313" key="1">
    <source>
        <dbReference type="EMBL" id="CAD7590571.1"/>
    </source>
</evidence>
<dbReference type="InterPro" id="IPR011050">
    <property type="entry name" value="Pectin_lyase_fold/virulence"/>
</dbReference>
<gene>
    <name evidence="1" type="ORF">TGEB3V08_LOCUS4188</name>
</gene>
<organism evidence="1">
    <name type="scientific">Timema genevievae</name>
    <name type="common">Walking stick</name>
    <dbReference type="NCBI Taxonomy" id="629358"/>
    <lineage>
        <taxon>Eukaryota</taxon>
        <taxon>Metazoa</taxon>
        <taxon>Ecdysozoa</taxon>
        <taxon>Arthropoda</taxon>
        <taxon>Hexapoda</taxon>
        <taxon>Insecta</taxon>
        <taxon>Pterygota</taxon>
        <taxon>Neoptera</taxon>
        <taxon>Polyneoptera</taxon>
        <taxon>Phasmatodea</taxon>
        <taxon>Timematodea</taxon>
        <taxon>Timematoidea</taxon>
        <taxon>Timematidae</taxon>
        <taxon>Timema</taxon>
    </lineage>
</organism>
<dbReference type="PANTHER" id="PTHR21523">
    <property type="match status" value="1"/>
</dbReference>
<dbReference type="EMBL" id="OE840422">
    <property type="protein sequence ID" value="CAD7590571.1"/>
    <property type="molecule type" value="Genomic_DNA"/>
</dbReference>
<sequence>MAMRKECEANNEEGGSIYVTLCHRKGHRGTAPFKQNTAATSTPSDKISIPYISGPYISGSYSSSPYISGPYISSPYISDSYISSPYISGSYISSPYISGPYISSSYISGSYISGPYISSPYIYGPYISGSYSSSPYISGPYISSPYIFGSYISGPYISSSYISGPYISSPYISGPYISGSSLASLLPSSIMGAAGGGARLDPVDSAKMATMIGAGGGSGLNLATTFNVTVWYVLIKLWMCLFIFGGGDEMEREPRMVETSLPGEQVCQLYGYGHACDLVAATRSHQCITLILMRVATLGDQRQILKRFRQRFQVTTTNTLAFISYGCGHTCVCVAVCRENTGHLCGVQVASVAGSDIKYSTRPGRSVQVARVAGSNIKYSTRPGRSVQVARVAVAHNIQFREIENTDSRELESTTFLRVPCPVQRCAFQWSWLHTVSGTVLCIPRVVASYRVRYSAVHTKGRGFTPCPVQCCAYQRTWLHILSGTALCIPRVVASYRVRYSAVHNKGRGFIP</sequence>
<dbReference type="PANTHER" id="PTHR21523:SF14">
    <property type="entry name" value="EXPORTED REPETITIVE PROTEIN"/>
    <property type="match status" value="1"/>
</dbReference>
<accession>A0A7R9JVG4</accession>
<reference evidence="1" key="1">
    <citation type="submission" date="2020-11" db="EMBL/GenBank/DDBJ databases">
        <authorList>
            <person name="Tran Van P."/>
        </authorList>
    </citation>
    <scope>NUCLEOTIDE SEQUENCE</scope>
</reference>
<proteinExistence type="predicted"/>